<keyword evidence="4" id="KW-1185">Reference proteome</keyword>
<comment type="caution">
    <text evidence="2">The sequence shown here is derived from an EMBL/GenBank/DDBJ whole genome shotgun (WGS) entry which is preliminary data.</text>
</comment>
<reference evidence="3 4" key="2">
    <citation type="submission" date="2024-07" db="EMBL/GenBank/DDBJ databases">
        <authorList>
            <person name="Akdeniz Z."/>
        </authorList>
    </citation>
    <scope>NUCLEOTIDE SEQUENCE [LARGE SCALE GENOMIC DNA]</scope>
</reference>
<evidence type="ECO:0000313" key="3">
    <source>
        <dbReference type="EMBL" id="CAL6025127.1"/>
    </source>
</evidence>
<feature type="compositionally biased region" description="Basic and acidic residues" evidence="1">
    <location>
        <begin position="86"/>
        <end position="104"/>
    </location>
</feature>
<dbReference type="AlphaFoldDB" id="A0AA86R661"/>
<reference evidence="2" key="1">
    <citation type="submission" date="2023-06" db="EMBL/GenBank/DDBJ databases">
        <authorList>
            <person name="Kurt Z."/>
        </authorList>
    </citation>
    <scope>NUCLEOTIDE SEQUENCE</scope>
</reference>
<dbReference type="Proteomes" id="UP001642409">
    <property type="component" value="Unassembled WGS sequence"/>
</dbReference>
<gene>
    <name evidence="3" type="ORF">HINF_LOCUS29965</name>
    <name evidence="2" type="ORF">HINF_LOCUS54638</name>
</gene>
<accession>A0AA86R661</accession>
<proteinExistence type="predicted"/>
<evidence type="ECO:0000313" key="2">
    <source>
        <dbReference type="EMBL" id="CAI9966993.1"/>
    </source>
</evidence>
<feature type="region of interest" description="Disordered" evidence="1">
    <location>
        <begin position="53"/>
        <end position="104"/>
    </location>
</feature>
<organism evidence="2">
    <name type="scientific">Hexamita inflata</name>
    <dbReference type="NCBI Taxonomy" id="28002"/>
    <lineage>
        <taxon>Eukaryota</taxon>
        <taxon>Metamonada</taxon>
        <taxon>Diplomonadida</taxon>
        <taxon>Hexamitidae</taxon>
        <taxon>Hexamitinae</taxon>
        <taxon>Hexamita</taxon>
    </lineage>
</organism>
<protein>
    <submittedName>
        <fullName evidence="3">Hypothetical_protein</fullName>
    </submittedName>
</protein>
<feature type="compositionally biased region" description="Polar residues" evidence="1">
    <location>
        <begin position="53"/>
        <end position="85"/>
    </location>
</feature>
<evidence type="ECO:0000256" key="1">
    <source>
        <dbReference type="SAM" id="MobiDB-lite"/>
    </source>
</evidence>
<sequence>MWKNIIFHQQSQRSISSKNIVRNPKFILLLKSTFFKKYHSRILGQLKRKLGTQQVNETMHQRQPPSNIANTTEQPLVQAEGNNQQRETEKREPQPRNKIEILEY</sequence>
<name>A0AA86R661_9EUKA</name>
<evidence type="ECO:0000313" key="4">
    <source>
        <dbReference type="Proteomes" id="UP001642409"/>
    </source>
</evidence>
<dbReference type="EMBL" id="CATOUU010001010">
    <property type="protein sequence ID" value="CAI9966993.1"/>
    <property type="molecule type" value="Genomic_DNA"/>
</dbReference>
<dbReference type="EMBL" id="CAXDID020000097">
    <property type="protein sequence ID" value="CAL6025127.1"/>
    <property type="molecule type" value="Genomic_DNA"/>
</dbReference>